<evidence type="ECO:0000259" key="8">
    <source>
        <dbReference type="PROSITE" id="PS51384"/>
    </source>
</evidence>
<accession>A0A3A3GNP1</accession>
<protein>
    <submittedName>
        <fullName evidence="9">Oxidoreductase</fullName>
    </submittedName>
</protein>
<dbReference type="Gene3D" id="2.40.30.10">
    <property type="entry name" value="Translation factors"/>
    <property type="match status" value="1"/>
</dbReference>
<proteinExistence type="predicted"/>
<dbReference type="AlphaFoldDB" id="A0A3A3GNP1"/>
<feature type="domain" description="FAD-binding FR-type" evidence="8">
    <location>
        <begin position="3"/>
        <end position="107"/>
    </location>
</feature>
<dbReference type="InterPro" id="IPR017938">
    <property type="entry name" value="Riboflavin_synthase-like_b-brl"/>
</dbReference>
<dbReference type="Gene3D" id="3.40.50.80">
    <property type="entry name" value="Nucleotide-binding domain of ferredoxin-NADP reductase (FNR) module"/>
    <property type="match status" value="1"/>
</dbReference>
<reference evidence="10" key="1">
    <citation type="submission" date="2018-09" db="EMBL/GenBank/DDBJ databases">
        <authorList>
            <person name="Zhu H."/>
        </authorList>
    </citation>
    <scope>NUCLEOTIDE SEQUENCE [LARGE SCALE GENOMIC DNA]</scope>
    <source>
        <strain evidence="10">K1S02-23</strain>
    </source>
</reference>
<comment type="caution">
    <text evidence="9">The sequence shown here is derived from an EMBL/GenBank/DDBJ whole genome shotgun (WGS) entry which is preliminary data.</text>
</comment>
<keyword evidence="4" id="KW-0560">Oxidoreductase</keyword>
<dbReference type="InterPro" id="IPR001433">
    <property type="entry name" value="OxRdtase_FAD/NAD-bd"/>
</dbReference>
<evidence type="ECO:0000259" key="7">
    <source>
        <dbReference type="PROSITE" id="PS51085"/>
    </source>
</evidence>
<dbReference type="InterPro" id="IPR001041">
    <property type="entry name" value="2Fe-2S_ferredoxin-type"/>
</dbReference>
<dbReference type="InterPro" id="IPR036010">
    <property type="entry name" value="2Fe-2S_ferredoxin-like_sf"/>
</dbReference>
<dbReference type="PANTHER" id="PTHR47354">
    <property type="entry name" value="NADH OXIDOREDUCTASE HCR"/>
    <property type="match status" value="1"/>
</dbReference>
<organism evidence="9 10">
    <name type="scientific">Noviherbaspirillum sedimenti</name>
    <dbReference type="NCBI Taxonomy" id="2320865"/>
    <lineage>
        <taxon>Bacteria</taxon>
        <taxon>Pseudomonadati</taxon>
        <taxon>Pseudomonadota</taxon>
        <taxon>Betaproteobacteria</taxon>
        <taxon>Burkholderiales</taxon>
        <taxon>Oxalobacteraceae</taxon>
        <taxon>Noviherbaspirillum</taxon>
    </lineage>
</organism>
<evidence type="ECO:0000313" key="9">
    <source>
        <dbReference type="EMBL" id="RJG02570.1"/>
    </source>
</evidence>
<name>A0A3A3GNP1_9BURK</name>
<dbReference type="RefSeq" id="WP_119786071.1">
    <property type="nucleotide sequence ID" value="NZ_QYUQ01000002.1"/>
</dbReference>
<dbReference type="CDD" id="cd00207">
    <property type="entry name" value="fer2"/>
    <property type="match status" value="1"/>
</dbReference>
<sequence length="320" mass="35550">MPSQPETYEVVIAERAIGADGVVQLELKTSDGRPLPDFEPGAHIDVHLPNGLVRQYSLCNYQPAPDTYEIAIGLADASRGGSTYVHESVLEGHKLQISAPRNNFALVPDASTYVFIAGGIGITPILSMIRWCEMSRKRWRLLYTVRSRKRAAYLDQLLAFDRDNILLHFDDEKQGYADVAKFIADLDAQDHIYCCGPEPLMNAVEKSAHAHPKHAVHFERFSAPSSDKQAPSDTFVVRLIRSKLEITIPEDKSILECLEDAGVLMPFSCREGLCRSCETAVCAGVPDHRDYVLTDEEQASNKTMMICVSRAKSSVLDLDL</sequence>
<dbReference type="InterPro" id="IPR017927">
    <property type="entry name" value="FAD-bd_FR_type"/>
</dbReference>
<evidence type="ECO:0000256" key="1">
    <source>
        <dbReference type="ARBA" id="ARBA00022630"/>
    </source>
</evidence>
<dbReference type="CDD" id="cd06185">
    <property type="entry name" value="PDR_like"/>
    <property type="match status" value="1"/>
</dbReference>
<dbReference type="Proteomes" id="UP000266327">
    <property type="component" value="Unassembled WGS sequence"/>
</dbReference>
<feature type="domain" description="2Fe-2S ferredoxin-type" evidence="7">
    <location>
        <begin position="235"/>
        <end position="320"/>
    </location>
</feature>
<dbReference type="InterPro" id="IPR050415">
    <property type="entry name" value="MRET"/>
</dbReference>
<dbReference type="Pfam" id="PF00175">
    <property type="entry name" value="NAD_binding_1"/>
    <property type="match status" value="1"/>
</dbReference>
<evidence type="ECO:0000256" key="6">
    <source>
        <dbReference type="ARBA" id="ARBA00023014"/>
    </source>
</evidence>
<evidence type="ECO:0000256" key="5">
    <source>
        <dbReference type="ARBA" id="ARBA00023004"/>
    </source>
</evidence>
<dbReference type="Pfam" id="PF00111">
    <property type="entry name" value="Fer2"/>
    <property type="match status" value="1"/>
</dbReference>
<dbReference type="PROSITE" id="PS51384">
    <property type="entry name" value="FAD_FR"/>
    <property type="match status" value="1"/>
</dbReference>
<dbReference type="InterPro" id="IPR012675">
    <property type="entry name" value="Beta-grasp_dom_sf"/>
</dbReference>
<evidence type="ECO:0000256" key="3">
    <source>
        <dbReference type="ARBA" id="ARBA00022723"/>
    </source>
</evidence>
<gene>
    <name evidence="9" type="ORF">D3878_14120</name>
</gene>
<dbReference type="PROSITE" id="PS51085">
    <property type="entry name" value="2FE2S_FER_2"/>
    <property type="match status" value="1"/>
</dbReference>
<keyword evidence="1" id="KW-0285">Flavoprotein</keyword>
<dbReference type="OrthoDB" id="9796486at2"/>
<dbReference type="SUPFAM" id="SSF63380">
    <property type="entry name" value="Riboflavin synthase domain-like"/>
    <property type="match status" value="1"/>
</dbReference>
<dbReference type="SUPFAM" id="SSF54292">
    <property type="entry name" value="2Fe-2S ferredoxin-like"/>
    <property type="match status" value="1"/>
</dbReference>
<keyword evidence="6" id="KW-0411">Iron-sulfur</keyword>
<dbReference type="PANTHER" id="PTHR47354:SF1">
    <property type="entry name" value="CARNITINE MONOOXYGENASE REDUCTASE SUBUNIT"/>
    <property type="match status" value="1"/>
</dbReference>
<dbReference type="SUPFAM" id="SSF52343">
    <property type="entry name" value="Ferredoxin reductase-like, C-terminal NADP-linked domain"/>
    <property type="match status" value="1"/>
</dbReference>
<evidence type="ECO:0000313" key="10">
    <source>
        <dbReference type="Proteomes" id="UP000266327"/>
    </source>
</evidence>
<evidence type="ECO:0000256" key="4">
    <source>
        <dbReference type="ARBA" id="ARBA00023002"/>
    </source>
</evidence>
<dbReference type="InterPro" id="IPR039261">
    <property type="entry name" value="FNR_nucleotide-bd"/>
</dbReference>
<dbReference type="Gene3D" id="3.10.20.30">
    <property type="match status" value="1"/>
</dbReference>
<dbReference type="GO" id="GO:0046872">
    <property type="term" value="F:metal ion binding"/>
    <property type="evidence" value="ECO:0007669"/>
    <property type="project" value="UniProtKB-KW"/>
</dbReference>
<dbReference type="GO" id="GO:0016491">
    <property type="term" value="F:oxidoreductase activity"/>
    <property type="evidence" value="ECO:0007669"/>
    <property type="project" value="UniProtKB-KW"/>
</dbReference>
<keyword evidence="3" id="KW-0479">Metal-binding</keyword>
<dbReference type="GO" id="GO:0051537">
    <property type="term" value="F:2 iron, 2 sulfur cluster binding"/>
    <property type="evidence" value="ECO:0007669"/>
    <property type="project" value="UniProtKB-KW"/>
</dbReference>
<keyword evidence="2" id="KW-0001">2Fe-2S</keyword>
<keyword evidence="5" id="KW-0408">Iron</keyword>
<dbReference type="EMBL" id="QYUQ01000002">
    <property type="protein sequence ID" value="RJG02570.1"/>
    <property type="molecule type" value="Genomic_DNA"/>
</dbReference>
<dbReference type="PRINTS" id="PR00409">
    <property type="entry name" value="PHDIOXRDTASE"/>
</dbReference>
<keyword evidence="10" id="KW-1185">Reference proteome</keyword>
<evidence type="ECO:0000256" key="2">
    <source>
        <dbReference type="ARBA" id="ARBA00022714"/>
    </source>
</evidence>